<dbReference type="EMBL" id="CAJNOK010028973">
    <property type="protein sequence ID" value="CAF1441989.1"/>
    <property type="molecule type" value="Genomic_DNA"/>
</dbReference>
<evidence type="ECO:0000313" key="3">
    <source>
        <dbReference type="EMBL" id="CAF1441989.1"/>
    </source>
</evidence>
<evidence type="ECO:0000313" key="4">
    <source>
        <dbReference type="EMBL" id="CAF4238215.1"/>
    </source>
</evidence>
<dbReference type="Proteomes" id="UP000682733">
    <property type="component" value="Unassembled WGS sequence"/>
</dbReference>
<dbReference type="EMBL" id="CAJOBA010050790">
    <property type="protein sequence ID" value="CAF4238215.1"/>
    <property type="molecule type" value="Genomic_DNA"/>
</dbReference>
<proteinExistence type="predicted"/>
<keyword evidence="1" id="KW-0175">Coiled coil</keyword>
<feature type="region of interest" description="Disordered" evidence="2">
    <location>
        <begin position="1"/>
        <end position="28"/>
    </location>
</feature>
<name>A0A8S2FE74_9BILA</name>
<reference evidence="3" key="1">
    <citation type="submission" date="2021-02" db="EMBL/GenBank/DDBJ databases">
        <authorList>
            <person name="Nowell W R."/>
        </authorList>
    </citation>
    <scope>NUCLEOTIDE SEQUENCE</scope>
</reference>
<evidence type="ECO:0000256" key="2">
    <source>
        <dbReference type="SAM" id="MobiDB-lite"/>
    </source>
</evidence>
<feature type="compositionally biased region" description="Basic and acidic residues" evidence="2">
    <location>
        <begin position="1"/>
        <end position="27"/>
    </location>
</feature>
<gene>
    <name evidence="3" type="ORF">OVA965_LOCUS34481</name>
    <name evidence="4" type="ORF">TMI583_LOCUS35404</name>
</gene>
<accession>A0A8S2FE74</accession>
<dbReference type="AlphaFoldDB" id="A0A8S2FE74"/>
<protein>
    <submittedName>
        <fullName evidence="3">Uncharacterized protein</fullName>
    </submittedName>
</protein>
<organism evidence="3 5">
    <name type="scientific">Didymodactylos carnosus</name>
    <dbReference type="NCBI Taxonomy" id="1234261"/>
    <lineage>
        <taxon>Eukaryota</taxon>
        <taxon>Metazoa</taxon>
        <taxon>Spiralia</taxon>
        <taxon>Gnathifera</taxon>
        <taxon>Rotifera</taxon>
        <taxon>Eurotatoria</taxon>
        <taxon>Bdelloidea</taxon>
        <taxon>Philodinida</taxon>
        <taxon>Philodinidae</taxon>
        <taxon>Didymodactylos</taxon>
    </lineage>
</organism>
<evidence type="ECO:0000256" key="1">
    <source>
        <dbReference type="SAM" id="Coils"/>
    </source>
</evidence>
<feature type="coiled-coil region" evidence="1">
    <location>
        <begin position="48"/>
        <end position="75"/>
    </location>
</feature>
<sequence length="97" mass="11262">MSQESEYKRVESRNNRISDDVDDDGKRRSLIRQATAMQREIEYQQALFDKMTERKAALQERRNDLEKRTAAANTAADHRATFLTSARVDKYGGKSKH</sequence>
<comment type="caution">
    <text evidence="3">The sequence shown here is derived from an EMBL/GenBank/DDBJ whole genome shotgun (WGS) entry which is preliminary data.</text>
</comment>
<dbReference type="Proteomes" id="UP000677228">
    <property type="component" value="Unassembled WGS sequence"/>
</dbReference>
<evidence type="ECO:0000313" key="5">
    <source>
        <dbReference type="Proteomes" id="UP000677228"/>
    </source>
</evidence>